<reference evidence="11 12" key="1">
    <citation type="submission" date="2015-03" db="EMBL/GenBank/DDBJ databases">
        <title>Luteipulveratus halotolerans sp. nov., a novel actinobacterium (Dermacoccaceae) from Sarawak, Malaysia.</title>
        <authorList>
            <person name="Juboi H."/>
            <person name="Basik A."/>
            <person name="Shamsul S.S."/>
            <person name="Arnold P."/>
            <person name="Schmitt E.K."/>
            <person name="Sanglier J.-J."/>
            <person name="Yeo T."/>
        </authorList>
    </citation>
    <scope>NUCLEOTIDE SEQUENCE [LARGE SCALE GENOMIC DNA]</scope>
    <source>
        <strain evidence="11 12">MN07-A0370</strain>
    </source>
</reference>
<evidence type="ECO:0000313" key="11">
    <source>
        <dbReference type="EMBL" id="AKU16024.1"/>
    </source>
</evidence>
<dbReference type="EC" id="3.4.11.5" evidence="4"/>
<dbReference type="PANTHER" id="PTHR43722">
    <property type="entry name" value="PROLINE IMINOPEPTIDASE"/>
    <property type="match status" value="1"/>
</dbReference>
<feature type="domain" description="AB hydrolase-1" evidence="10">
    <location>
        <begin position="49"/>
        <end position="321"/>
    </location>
</feature>
<dbReference type="SUPFAM" id="SSF53474">
    <property type="entry name" value="alpha/beta-Hydrolases"/>
    <property type="match status" value="1"/>
</dbReference>
<evidence type="ECO:0000256" key="1">
    <source>
        <dbReference type="ARBA" id="ARBA00001585"/>
    </source>
</evidence>
<protein>
    <recommendedName>
        <fullName evidence="4">prolyl aminopeptidase</fullName>
        <ecNumber evidence="4">3.4.11.5</ecNumber>
    </recommendedName>
    <alternativeName>
        <fullName evidence="9">Prolyl aminopeptidase</fullName>
    </alternativeName>
</protein>
<dbReference type="RefSeq" id="WP_083450041.1">
    <property type="nucleotide sequence ID" value="NZ_CP011112.1"/>
</dbReference>
<dbReference type="GO" id="GO:0004177">
    <property type="term" value="F:aminopeptidase activity"/>
    <property type="evidence" value="ECO:0007669"/>
    <property type="project" value="UniProtKB-KW"/>
</dbReference>
<keyword evidence="7" id="KW-0645">Protease</keyword>
<evidence type="ECO:0000256" key="9">
    <source>
        <dbReference type="ARBA" id="ARBA00029605"/>
    </source>
</evidence>
<dbReference type="InterPro" id="IPR005944">
    <property type="entry name" value="Pro_iminopeptidase"/>
</dbReference>
<dbReference type="Gene3D" id="3.40.50.1820">
    <property type="entry name" value="alpha/beta hydrolase"/>
    <property type="match status" value="1"/>
</dbReference>
<evidence type="ECO:0000256" key="3">
    <source>
        <dbReference type="ARBA" id="ARBA00010088"/>
    </source>
</evidence>
<evidence type="ECO:0000256" key="4">
    <source>
        <dbReference type="ARBA" id="ARBA00012568"/>
    </source>
</evidence>
<proteinExistence type="inferred from homology"/>
<dbReference type="GO" id="GO:0005737">
    <property type="term" value="C:cytoplasm"/>
    <property type="evidence" value="ECO:0007669"/>
    <property type="project" value="UniProtKB-SubCell"/>
</dbReference>
<dbReference type="InterPro" id="IPR029058">
    <property type="entry name" value="AB_hydrolase_fold"/>
</dbReference>
<keyword evidence="6" id="KW-0963">Cytoplasm</keyword>
<dbReference type="PANTHER" id="PTHR43722:SF1">
    <property type="entry name" value="PROLINE IMINOPEPTIDASE"/>
    <property type="match status" value="1"/>
</dbReference>
<dbReference type="InterPro" id="IPR000073">
    <property type="entry name" value="AB_hydrolase_1"/>
</dbReference>
<dbReference type="GO" id="GO:0006508">
    <property type="term" value="P:proteolysis"/>
    <property type="evidence" value="ECO:0007669"/>
    <property type="project" value="UniProtKB-KW"/>
</dbReference>
<dbReference type="Proteomes" id="UP000066480">
    <property type="component" value="Chromosome"/>
</dbReference>
<keyword evidence="5" id="KW-0031">Aminopeptidase</keyword>
<evidence type="ECO:0000256" key="7">
    <source>
        <dbReference type="ARBA" id="ARBA00022670"/>
    </source>
</evidence>
<gene>
    <name evidence="11" type="ORF">VV02_09420</name>
</gene>
<dbReference type="OrthoDB" id="9796770at2"/>
<comment type="catalytic activity">
    <reaction evidence="1">
        <text>Release of N-terminal proline from a peptide.</text>
        <dbReference type="EC" id="3.4.11.5"/>
    </reaction>
</comment>
<organism evidence="11 12">
    <name type="scientific">Luteipulveratus mongoliensis</name>
    <dbReference type="NCBI Taxonomy" id="571913"/>
    <lineage>
        <taxon>Bacteria</taxon>
        <taxon>Bacillati</taxon>
        <taxon>Actinomycetota</taxon>
        <taxon>Actinomycetes</taxon>
        <taxon>Micrococcales</taxon>
        <taxon>Dermacoccaceae</taxon>
        <taxon>Luteipulveratus</taxon>
    </lineage>
</organism>
<evidence type="ECO:0000256" key="8">
    <source>
        <dbReference type="ARBA" id="ARBA00022801"/>
    </source>
</evidence>
<dbReference type="EMBL" id="CP011112">
    <property type="protein sequence ID" value="AKU16024.1"/>
    <property type="molecule type" value="Genomic_DNA"/>
</dbReference>
<dbReference type="Pfam" id="PF00561">
    <property type="entry name" value="Abhydrolase_1"/>
    <property type="match status" value="1"/>
</dbReference>
<dbReference type="PRINTS" id="PR00793">
    <property type="entry name" value="PROAMNOPTASE"/>
</dbReference>
<evidence type="ECO:0000259" key="10">
    <source>
        <dbReference type="Pfam" id="PF00561"/>
    </source>
</evidence>
<accession>A0A0K1JH35</accession>
<dbReference type="InterPro" id="IPR002410">
    <property type="entry name" value="Peptidase_S33"/>
</dbReference>
<evidence type="ECO:0000256" key="2">
    <source>
        <dbReference type="ARBA" id="ARBA00004496"/>
    </source>
</evidence>
<evidence type="ECO:0000313" key="12">
    <source>
        <dbReference type="Proteomes" id="UP000066480"/>
    </source>
</evidence>
<dbReference type="KEGG" id="lmoi:VV02_09420"/>
<keyword evidence="12" id="KW-1185">Reference proteome</keyword>
<dbReference type="AlphaFoldDB" id="A0A0K1JH35"/>
<keyword evidence="8" id="KW-0378">Hydrolase</keyword>
<evidence type="ECO:0000256" key="5">
    <source>
        <dbReference type="ARBA" id="ARBA00022438"/>
    </source>
</evidence>
<comment type="subcellular location">
    <subcellularLocation>
        <location evidence="2">Cytoplasm</location>
    </subcellularLocation>
</comment>
<name>A0A0K1JH35_9MICO</name>
<evidence type="ECO:0000256" key="6">
    <source>
        <dbReference type="ARBA" id="ARBA00022490"/>
    </source>
</evidence>
<sequence length="340" mass="36867">MSDEEMSPITVLAELNRIVTPHGIQETHVVEAGGLPHVVSMRGRDRRNPVLLMVHGGPATPLAPTGWMWQRPVEEYFTVVHYDQRAAGRTHALTDAGVVRPTLRLGQYVDDAVEIARWLCQEMGVPKVAVCGHSWGSAVATLAVVQAPDLFSVYVGVGQVVSFEEAEPVSWELTRAAAEQQGLEDGVAALDALHPYPDAAADLLPQIIVEREWVGRSGGFAAGRSDCDYFMSGVSPDYTTADLEALSAGNELTSAALVPHFLGLDLRQVATFPVPMVQVLGRHDAMTPTAPVEAWLERLNVPSLAVEWFEDSAHMAMYEEPGHFLVTLLEHVRPAALGQA</sequence>
<comment type="similarity">
    <text evidence="3">Belongs to the peptidase S33 family.</text>
</comment>